<dbReference type="InterPro" id="IPR000182">
    <property type="entry name" value="GNAT_dom"/>
</dbReference>
<keyword evidence="3" id="KW-0808">Transferase</keyword>
<reference evidence="7" key="2">
    <citation type="submission" date="2021-04" db="EMBL/GenBank/DDBJ databases">
        <authorList>
            <person name="Gilroy R."/>
        </authorList>
    </citation>
    <scope>NUCLEOTIDE SEQUENCE</scope>
    <source>
        <strain evidence="7">ChiSjej1B19-8411</strain>
    </source>
</reference>
<evidence type="ECO:0000259" key="6">
    <source>
        <dbReference type="PROSITE" id="PS51186"/>
    </source>
</evidence>
<comment type="similarity">
    <text evidence="1 5">Belongs to the acetyltransferase family. RimI subfamily.</text>
</comment>
<keyword evidence="7" id="KW-0689">Ribosomal protein</keyword>
<evidence type="ECO:0000256" key="3">
    <source>
        <dbReference type="ARBA" id="ARBA00022679"/>
    </source>
</evidence>
<comment type="function">
    <text evidence="5">Acetylates the N-terminal alanine of ribosomal protein bS18.</text>
</comment>
<dbReference type="CDD" id="cd04301">
    <property type="entry name" value="NAT_SF"/>
    <property type="match status" value="1"/>
</dbReference>
<dbReference type="PANTHER" id="PTHR43420">
    <property type="entry name" value="ACETYLTRANSFERASE"/>
    <property type="match status" value="1"/>
</dbReference>
<proteinExistence type="inferred from homology"/>
<evidence type="ECO:0000313" key="7">
    <source>
        <dbReference type="EMBL" id="HIX59116.1"/>
    </source>
</evidence>
<dbReference type="PANTHER" id="PTHR43420:SF44">
    <property type="entry name" value="ACETYLTRANSFERASE YPEA"/>
    <property type="match status" value="1"/>
</dbReference>
<evidence type="ECO:0000256" key="2">
    <source>
        <dbReference type="ARBA" id="ARBA00022490"/>
    </source>
</evidence>
<evidence type="ECO:0000313" key="8">
    <source>
        <dbReference type="Proteomes" id="UP000886817"/>
    </source>
</evidence>
<accession>A0A9D1WH78</accession>
<dbReference type="NCBIfam" id="TIGR01575">
    <property type="entry name" value="rimI"/>
    <property type="match status" value="1"/>
</dbReference>
<organism evidence="7 8">
    <name type="scientific">Candidatus Blautia gallistercoris</name>
    <dbReference type="NCBI Taxonomy" id="2838490"/>
    <lineage>
        <taxon>Bacteria</taxon>
        <taxon>Bacillati</taxon>
        <taxon>Bacillota</taxon>
        <taxon>Clostridia</taxon>
        <taxon>Lachnospirales</taxon>
        <taxon>Lachnospiraceae</taxon>
        <taxon>Blautia</taxon>
    </lineage>
</organism>
<protein>
    <recommendedName>
        <fullName evidence="5">[Ribosomal protein bS18]-alanine N-acetyltransferase</fullName>
        <ecNumber evidence="5">2.3.1.266</ecNumber>
    </recommendedName>
</protein>
<dbReference type="InterPro" id="IPR016181">
    <property type="entry name" value="Acyl_CoA_acyltransferase"/>
</dbReference>
<gene>
    <name evidence="7" type="primary">rimI</name>
    <name evidence="7" type="ORF">IAA45_05300</name>
</gene>
<dbReference type="SUPFAM" id="SSF55729">
    <property type="entry name" value="Acyl-CoA N-acyltransferases (Nat)"/>
    <property type="match status" value="1"/>
</dbReference>
<keyword evidence="4" id="KW-0012">Acyltransferase</keyword>
<dbReference type="GO" id="GO:0008999">
    <property type="term" value="F:protein-N-terminal-alanine acetyltransferase activity"/>
    <property type="evidence" value="ECO:0007669"/>
    <property type="project" value="UniProtKB-EC"/>
</dbReference>
<dbReference type="InterPro" id="IPR006464">
    <property type="entry name" value="AcTrfase_RimI/Ard1"/>
</dbReference>
<keyword evidence="2 5" id="KW-0963">Cytoplasm</keyword>
<evidence type="ECO:0000256" key="1">
    <source>
        <dbReference type="ARBA" id="ARBA00005395"/>
    </source>
</evidence>
<dbReference type="EC" id="2.3.1.266" evidence="5"/>
<dbReference type="GO" id="GO:0005840">
    <property type="term" value="C:ribosome"/>
    <property type="evidence" value="ECO:0007669"/>
    <property type="project" value="UniProtKB-KW"/>
</dbReference>
<evidence type="ECO:0000256" key="5">
    <source>
        <dbReference type="RuleBase" id="RU363094"/>
    </source>
</evidence>
<name>A0A9D1WH78_9FIRM</name>
<dbReference type="Pfam" id="PF00583">
    <property type="entry name" value="Acetyltransf_1"/>
    <property type="match status" value="1"/>
</dbReference>
<dbReference type="InterPro" id="IPR050680">
    <property type="entry name" value="YpeA/RimI_acetyltransf"/>
</dbReference>
<dbReference type="EMBL" id="DXEX01000118">
    <property type="protein sequence ID" value="HIX59116.1"/>
    <property type="molecule type" value="Genomic_DNA"/>
</dbReference>
<dbReference type="Gene3D" id="3.40.630.30">
    <property type="match status" value="1"/>
</dbReference>
<dbReference type="GO" id="GO:0005737">
    <property type="term" value="C:cytoplasm"/>
    <property type="evidence" value="ECO:0007669"/>
    <property type="project" value="UniProtKB-SubCell"/>
</dbReference>
<dbReference type="AlphaFoldDB" id="A0A9D1WH78"/>
<reference evidence="7" key="1">
    <citation type="journal article" date="2021" name="PeerJ">
        <title>Extensive microbial diversity within the chicken gut microbiome revealed by metagenomics and culture.</title>
        <authorList>
            <person name="Gilroy R."/>
            <person name="Ravi A."/>
            <person name="Getino M."/>
            <person name="Pursley I."/>
            <person name="Horton D.L."/>
            <person name="Alikhan N.F."/>
            <person name="Baker D."/>
            <person name="Gharbi K."/>
            <person name="Hall N."/>
            <person name="Watson M."/>
            <person name="Adriaenssens E.M."/>
            <person name="Foster-Nyarko E."/>
            <person name="Jarju S."/>
            <person name="Secka A."/>
            <person name="Antonio M."/>
            <person name="Oren A."/>
            <person name="Chaudhuri R.R."/>
            <person name="La Ragione R."/>
            <person name="Hildebrand F."/>
            <person name="Pallen M.J."/>
        </authorList>
    </citation>
    <scope>NUCLEOTIDE SEQUENCE</scope>
    <source>
        <strain evidence="7">ChiSjej1B19-8411</strain>
    </source>
</reference>
<feature type="domain" description="N-acetyltransferase" evidence="6">
    <location>
        <begin position="1"/>
        <end position="145"/>
    </location>
</feature>
<sequence length="145" mass="16993">MTIREMQVEDLTQVMELEESLFSVPWTKEGFFSFLMRDNTLFLVVEENGKILGYCGVLLVLDEGEITNVAVCRQRQREGIGQFLLSGLFLLLRERGIRVLHLEVRESNRTAIRLYERMGFQKDGLRRNYYTDPSEDAVLMTRTEY</sequence>
<keyword evidence="7" id="KW-0687">Ribonucleoprotein</keyword>
<evidence type="ECO:0000256" key="4">
    <source>
        <dbReference type="ARBA" id="ARBA00023315"/>
    </source>
</evidence>
<comment type="caution">
    <text evidence="7">The sequence shown here is derived from an EMBL/GenBank/DDBJ whole genome shotgun (WGS) entry which is preliminary data.</text>
</comment>
<dbReference type="Proteomes" id="UP000886817">
    <property type="component" value="Unassembled WGS sequence"/>
</dbReference>
<comment type="subcellular location">
    <subcellularLocation>
        <location evidence="5">Cytoplasm</location>
    </subcellularLocation>
</comment>
<dbReference type="PROSITE" id="PS51186">
    <property type="entry name" value="GNAT"/>
    <property type="match status" value="1"/>
</dbReference>
<comment type="catalytic activity">
    <reaction evidence="5">
        <text>N-terminal L-alanyl-[ribosomal protein bS18] + acetyl-CoA = N-terminal N(alpha)-acetyl-L-alanyl-[ribosomal protein bS18] + CoA + H(+)</text>
        <dbReference type="Rhea" id="RHEA:43756"/>
        <dbReference type="Rhea" id="RHEA-COMP:10676"/>
        <dbReference type="Rhea" id="RHEA-COMP:10677"/>
        <dbReference type="ChEBI" id="CHEBI:15378"/>
        <dbReference type="ChEBI" id="CHEBI:57287"/>
        <dbReference type="ChEBI" id="CHEBI:57288"/>
        <dbReference type="ChEBI" id="CHEBI:64718"/>
        <dbReference type="ChEBI" id="CHEBI:83683"/>
        <dbReference type="EC" id="2.3.1.266"/>
    </reaction>
</comment>